<dbReference type="InterPro" id="IPR011335">
    <property type="entry name" value="Restrct_endonuc-II-like"/>
</dbReference>
<keyword evidence="8" id="KW-0238">DNA-binding</keyword>
<dbReference type="EC" id="5.6.2.4" evidence="12"/>
<evidence type="ECO:0000256" key="5">
    <source>
        <dbReference type="ARBA" id="ARBA00022806"/>
    </source>
</evidence>
<evidence type="ECO:0000256" key="1">
    <source>
        <dbReference type="ARBA" id="ARBA00022722"/>
    </source>
</evidence>
<evidence type="ECO:0000313" key="20">
    <source>
        <dbReference type="EMBL" id="ACL73204.1"/>
    </source>
</evidence>
<name>B8GTW0_THISH</name>
<keyword evidence="10" id="KW-0413">Isomerase</keyword>
<sequence>MYLVSSHLSLALSFMLATDPSLNISVFASAGSGKTYLLVTRILRLLLAGARPDGILAVTFTRLAAGEMQSRLTERLREWQTLDDTALDRALADMGVSVDDAVRERARRLFEQTLLADRPVRATTFHAFCQDLLARFPLEARVPPGFELADNERELQDRAWDALVSEATRAPDATVARALETLIATLNSVDSVRKALDGFLSHREDWWAWTEHEADPLAFARARITEALAVDPDADPRGDCLDPATRADLTDLAALLARNTSTDKPLGQALADALAIGDTGVLFEAARAALLTQKNTPRVRKQSAAQAKRLGGEAAEDRLLALHGTLCERWLAALDGLARQHSLRLNGAWFSAGLRYLEHYQALKEELRTLDFTDLEWRAYQLLNHGDHALWVQYRLDSRIEHLLIDEFQDTNPTQWRLILPLLEELAAHGERQGRSVFLVGDTKQSIYSFRRADPRLQEIAARWIEERLNGRPETLDWSWRSSPAVMDFVNRVFTACPALRAALPGFHPHDTHLKDLWGRVEVWPLIQADQETEEDTPASQGLRDPLTTPRPDPGESLHAREGARIAARIREMVDGGQVVGRGASARPMHFGDITILVRNRTHVGAIEDALRDAGIPYLSAARGELLDHLEVRDLEALLRVLITPHDDLALAQVLRSPLFDVTHRELERLADAGPGPWHERLERLAPDLPPGSALKRAADKLTRWRAWSGALPVHDLLDRIFLDGNVLARYQAGSRADRVPTVMASLIRFLELALEVDSGRYPSLVHFLARLRGLRDRSDAAPDTPPVRGAEQRVRIMTIHASKGLEAPVIFLADAAAVPRDHKTYEPLVQWPAGEPRPRLMQLLPRSDDVDSLTRQALAHHQTAREREEANLLYVALTRARQVLIVSASARGKGDGGWYARIREAIAPEAVSEELDTGVPGRFAEDGSWVHEAGTPPVAAEQAVATPPAAQVPEGLNRRLECAAPEREIAPSRAAAGYAEGEREDGDEDARLRGVGIHRLLEWLAGGMRDSDAALIRRLAAELGLDPGHPDLGEWLGEARAVLAEPGLAAVFAPAPDCVDYCEVPLQYTAADGRTVYGIIDRLRVGRERILLVDYKTHRVADEAAARQVAEVYAAPMALYAEGVRRLWPGRTVEARLLFTHLRALV</sequence>
<dbReference type="STRING" id="396588.Tgr7_2124"/>
<keyword evidence="9" id="KW-0234">DNA repair</keyword>
<proteinExistence type="predicted"/>
<evidence type="ECO:0000256" key="7">
    <source>
        <dbReference type="ARBA" id="ARBA00022840"/>
    </source>
</evidence>
<keyword evidence="3" id="KW-0227">DNA damage</keyword>
<dbReference type="Pfam" id="PF13361">
    <property type="entry name" value="UvrD_C"/>
    <property type="match status" value="2"/>
</dbReference>
<dbReference type="InterPro" id="IPR011604">
    <property type="entry name" value="PDDEXK-like_dom_sf"/>
</dbReference>
<evidence type="ECO:0000256" key="3">
    <source>
        <dbReference type="ARBA" id="ARBA00022763"/>
    </source>
</evidence>
<feature type="region of interest" description="Disordered" evidence="16">
    <location>
        <begin position="530"/>
        <end position="559"/>
    </location>
</feature>
<feature type="domain" description="UvrD-like helicase C-terminal" evidence="19">
    <location>
        <begin position="524"/>
        <end position="805"/>
    </location>
</feature>
<comment type="catalytic activity">
    <reaction evidence="11">
        <text>Couples ATP hydrolysis with the unwinding of duplex DNA by translocating in the 3'-5' direction.</text>
        <dbReference type="EC" id="5.6.2.4"/>
    </reaction>
</comment>
<evidence type="ECO:0000256" key="11">
    <source>
        <dbReference type="ARBA" id="ARBA00034617"/>
    </source>
</evidence>
<evidence type="ECO:0000259" key="18">
    <source>
        <dbReference type="PROSITE" id="PS51198"/>
    </source>
</evidence>
<dbReference type="Pfam" id="PF00580">
    <property type="entry name" value="UvrD-helicase"/>
    <property type="match status" value="2"/>
</dbReference>
<keyword evidence="4 15" id="KW-0378">Hydrolase</keyword>
<dbReference type="KEGG" id="tgr:Tgr7_2124"/>
<evidence type="ECO:0000256" key="4">
    <source>
        <dbReference type="ARBA" id="ARBA00022801"/>
    </source>
</evidence>
<evidence type="ECO:0000256" key="13">
    <source>
        <dbReference type="ARBA" id="ARBA00034923"/>
    </source>
</evidence>
<evidence type="ECO:0000256" key="15">
    <source>
        <dbReference type="PROSITE-ProRule" id="PRU00560"/>
    </source>
</evidence>
<dbReference type="Proteomes" id="UP000002383">
    <property type="component" value="Chromosome"/>
</dbReference>
<dbReference type="Gene3D" id="3.90.320.10">
    <property type="match status" value="1"/>
</dbReference>
<dbReference type="GO" id="GO:0004527">
    <property type="term" value="F:exonuclease activity"/>
    <property type="evidence" value="ECO:0007669"/>
    <property type="project" value="UniProtKB-KW"/>
</dbReference>
<dbReference type="GO" id="GO:0043138">
    <property type="term" value="F:3'-5' DNA helicase activity"/>
    <property type="evidence" value="ECO:0007669"/>
    <property type="project" value="UniProtKB-EC"/>
</dbReference>
<evidence type="ECO:0000256" key="17">
    <source>
        <dbReference type="SAM" id="SignalP"/>
    </source>
</evidence>
<dbReference type="GO" id="GO:0000725">
    <property type="term" value="P:recombinational repair"/>
    <property type="evidence" value="ECO:0007669"/>
    <property type="project" value="TreeGrafter"/>
</dbReference>
<keyword evidence="7 15" id="KW-0067">ATP-binding</keyword>
<keyword evidence="6" id="KW-0269">Exonuclease</keyword>
<keyword evidence="21" id="KW-1185">Reference proteome</keyword>
<dbReference type="GO" id="GO:0005829">
    <property type="term" value="C:cytosol"/>
    <property type="evidence" value="ECO:0007669"/>
    <property type="project" value="TreeGrafter"/>
</dbReference>
<evidence type="ECO:0000256" key="12">
    <source>
        <dbReference type="ARBA" id="ARBA00034808"/>
    </source>
</evidence>
<dbReference type="PANTHER" id="PTHR11070:SF2">
    <property type="entry name" value="ATP-DEPENDENT DNA HELICASE SRS2"/>
    <property type="match status" value="1"/>
</dbReference>
<protein>
    <recommendedName>
        <fullName evidence="12">DNA 3'-5' helicase</fullName>
        <ecNumber evidence="12">5.6.2.4</ecNumber>
    </recommendedName>
    <alternativeName>
        <fullName evidence="13">DNA 3'-5' helicase II</fullName>
    </alternativeName>
</protein>
<dbReference type="InterPro" id="IPR014016">
    <property type="entry name" value="UvrD-like_ATP-bd"/>
</dbReference>
<dbReference type="InterPro" id="IPR038726">
    <property type="entry name" value="PDDEXK_AddAB-type"/>
</dbReference>
<keyword evidence="5 15" id="KW-0347">Helicase</keyword>
<comment type="catalytic activity">
    <reaction evidence="14">
        <text>ATP + H2O = ADP + phosphate + H(+)</text>
        <dbReference type="Rhea" id="RHEA:13065"/>
        <dbReference type="ChEBI" id="CHEBI:15377"/>
        <dbReference type="ChEBI" id="CHEBI:15378"/>
        <dbReference type="ChEBI" id="CHEBI:30616"/>
        <dbReference type="ChEBI" id="CHEBI:43474"/>
        <dbReference type="ChEBI" id="CHEBI:456216"/>
        <dbReference type="EC" id="5.6.2.4"/>
    </reaction>
</comment>
<gene>
    <name evidence="20" type="ordered locus">Tgr7_2124</name>
</gene>
<dbReference type="SUPFAM" id="SSF52980">
    <property type="entry name" value="Restriction endonuclease-like"/>
    <property type="match status" value="1"/>
</dbReference>
<dbReference type="GO" id="GO:0003677">
    <property type="term" value="F:DNA binding"/>
    <property type="evidence" value="ECO:0007669"/>
    <property type="project" value="UniProtKB-KW"/>
</dbReference>
<feature type="signal peptide" evidence="17">
    <location>
        <begin position="1"/>
        <end position="17"/>
    </location>
</feature>
<keyword evidence="2 15" id="KW-0547">Nucleotide-binding</keyword>
<dbReference type="EMBL" id="CP001339">
    <property type="protein sequence ID" value="ACL73204.1"/>
    <property type="molecule type" value="Genomic_DNA"/>
</dbReference>
<reference evidence="20 21" key="1">
    <citation type="journal article" date="2011" name="Stand. Genomic Sci.">
        <title>Complete genome sequence of 'Thioalkalivibrio sulfidophilus' HL-EbGr7.</title>
        <authorList>
            <person name="Muyzer G."/>
            <person name="Sorokin D.Y."/>
            <person name="Mavromatis K."/>
            <person name="Lapidus A."/>
            <person name="Clum A."/>
            <person name="Ivanova N."/>
            <person name="Pati A."/>
            <person name="d'Haeseleer P."/>
            <person name="Woyke T."/>
            <person name="Kyrpides N.C."/>
        </authorList>
    </citation>
    <scope>NUCLEOTIDE SEQUENCE [LARGE SCALE GENOMIC DNA]</scope>
    <source>
        <strain evidence="20 21">HL-EbGR7</strain>
    </source>
</reference>
<dbReference type="AlphaFoldDB" id="B8GTW0"/>
<evidence type="ECO:0000256" key="14">
    <source>
        <dbReference type="ARBA" id="ARBA00048988"/>
    </source>
</evidence>
<feature type="binding site" evidence="15">
    <location>
        <begin position="28"/>
        <end position="35"/>
    </location>
    <ligand>
        <name>ATP</name>
        <dbReference type="ChEBI" id="CHEBI:30616"/>
    </ligand>
</feature>
<feature type="domain" description="UvrD-like helicase ATP-binding" evidence="18">
    <location>
        <begin position="7"/>
        <end position="483"/>
    </location>
</feature>
<dbReference type="SUPFAM" id="SSF52540">
    <property type="entry name" value="P-loop containing nucleoside triphosphate hydrolases"/>
    <property type="match status" value="1"/>
</dbReference>
<dbReference type="InterPro" id="IPR000212">
    <property type="entry name" value="DNA_helicase_UvrD/REP"/>
</dbReference>
<keyword evidence="17" id="KW-0732">Signal</keyword>
<dbReference type="GO" id="GO:0005524">
    <property type="term" value="F:ATP binding"/>
    <property type="evidence" value="ECO:0007669"/>
    <property type="project" value="UniProtKB-UniRule"/>
</dbReference>
<dbReference type="InterPro" id="IPR014017">
    <property type="entry name" value="DNA_helicase_UvrD-like_C"/>
</dbReference>
<accession>B8GTW0</accession>
<dbReference type="Gene3D" id="1.10.486.10">
    <property type="entry name" value="PCRA, domain 4"/>
    <property type="match status" value="1"/>
</dbReference>
<dbReference type="Gene3D" id="3.40.50.300">
    <property type="entry name" value="P-loop containing nucleotide triphosphate hydrolases"/>
    <property type="match status" value="4"/>
</dbReference>
<keyword evidence="1" id="KW-0540">Nuclease</keyword>
<dbReference type="eggNOG" id="COG1074">
    <property type="taxonomic scope" value="Bacteria"/>
</dbReference>
<evidence type="ECO:0000313" key="21">
    <source>
        <dbReference type="Proteomes" id="UP000002383"/>
    </source>
</evidence>
<evidence type="ECO:0000256" key="9">
    <source>
        <dbReference type="ARBA" id="ARBA00023204"/>
    </source>
</evidence>
<dbReference type="HOGENOM" id="CLU_001114_0_0_6"/>
<evidence type="ECO:0000256" key="16">
    <source>
        <dbReference type="SAM" id="MobiDB-lite"/>
    </source>
</evidence>
<evidence type="ECO:0000256" key="10">
    <source>
        <dbReference type="ARBA" id="ARBA00023235"/>
    </source>
</evidence>
<dbReference type="GO" id="GO:0033202">
    <property type="term" value="C:DNA helicase complex"/>
    <property type="evidence" value="ECO:0007669"/>
    <property type="project" value="TreeGrafter"/>
</dbReference>
<evidence type="ECO:0000256" key="8">
    <source>
        <dbReference type="ARBA" id="ARBA00023125"/>
    </source>
</evidence>
<evidence type="ECO:0000256" key="2">
    <source>
        <dbReference type="ARBA" id="ARBA00022741"/>
    </source>
</evidence>
<feature type="chain" id="PRO_5002873164" description="DNA 3'-5' helicase" evidence="17">
    <location>
        <begin position="18"/>
        <end position="1147"/>
    </location>
</feature>
<organism evidence="20 21">
    <name type="scientific">Thioalkalivibrio sulfidiphilus (strain HL-EbGR7)</name>
    <dbReference type="NCBI Taxonomy" id="396588"/>
    <lineage>
        <taxon>Bacteria</taxon>
        <taxon>Pseudomonadati</taxon>
        <taxon>Pseudomonadota</taxon>
        <taxon>Gammaproteobacteria</taxon>
        <taxon>Chromatiales</taxon>
        <taxon>Ectothiorhodospiraceae</taxon>
        <taxon>Thioalkalivibrio</taxon>
    </lineage>
</organism>
<evidence type="ECO:0000259" key="19">
    <source>
        <dbReference type="PROSITE" id="PS51217"/>
    </source>
</evidence>
<dbReference type="PROSITE" id="PS51198">
    <property type="entry name" value="UVRD_HELICASE_ATP_BIND"/>
    <property type="match status" value="1"/>
</dbReference>
<dbReference type="PROSITE" id="PS51217">
    <property type="entry name" value="UVRD_HELICASE_CTER"/>
    <property type="match status" value="1"/>
</dbReference>
<dbReference type="PANTHER" id="PTHR11070">
    <property type="entry name" value="UVRD / RECB / PCRA DNA HELICASE FAMILY MEMBER"/>
    <property type="match status" value="1"/>
</dbReference>
<evidence type="ECO:0000256" key="6">
    <source>
        <dbReference type="ARBA" id="ARBA00022839"/>
    </source>
</evidence>
<dbReference type="InterPro" id="IPR027417">
    <property type="entry name" value="P-loop_NTPase"/>
</dbReference>
<dbReference type="Pfam" id="PF12705">
    <property type="entry name" value="PDDEXK_1"/>
    <property type="match status" value="1"/>
</dbReference>